<reference evidence="1 2" key="1">
    <citation type="submission" date="2021-04" db="EMBL/GenBank/DDBJ databases">
        <authorList>
            <person name="Pira H."/>
            <person name="Risdian C."/>
            <person name="Wink J."/>
        </authorList>
    </citation>
    <scope>NUCLEOTIDE SEQUENCE [LARGE SCALE GENOMIC DNA]</scope>
    <source>
        <strain evidence="1 2">WH53</strain>
    </source>
</reference>
<sequence>MSQALASIAECIIGGMKYLEVKRNFTDEQSDYYQLSEGLYQTLTKFPSSVKYSELLNHLLHVGKRCFLPKEHKATYRVPFLPDDRSHGLVSGFGLTHKNKIPKEKVDSYGQIDGFPSWFFKGFAHSLKLSGESLFLTNTAKLICEEAEIVLIFKIDDTGNPRYLGFTFGNDLTDIGQIRNNSAHLSYGKMTDSAIHPFLFLGEPPMYTEGHVHIRRKDKTVWAGKVSNGLSTLAYDLETIMSKLWQHQSIILPNMMHYVFIGADKNSVDHGCTLSNGDTTNIQFDEFKVKINNTVNLCG</sequence>
<gene>
    <name evidence="1" type="ORF">KCG35_22180</name>
</gene>
<organism evidence="1 2">
    <name type="scientific">Zooshikella harenae</name>
    <dbReference type="NCBI Taxonomy" id="2827238"/>
    <lineage>
        <taxon>Bacteria</taxon>
        <taxon>Pseudomonadati</taxon>
        <taxon>Pseudomonadota</taxon>
        <taxon>Gammaproteobacteria</taxon>
        <taxon>Oceanospirillales</taxon>
        <taxon>Zooshikellaceae</taxon>
        <taxon>Zooshikella</taxon>
    </lineage>
</organism>
<evidence type="ECO:0000313" key="2">
    <source>
        <dbReference type="Proteomes" id="UP000690515"/>
    </source>
</evidence>
<dbReference type="EMBL" id="JAGSOY010000103">
    <property type="protein sequence ID" value="MBU2713764.1"/>
    <property type="molecule type" value="Genomic_DNA"/>
</dbReference>
<comment type="caution">
    <text evidence="1">The sequence shown here is derived from an EMBL/GenBank/DDBJ whole genome shotgun (WGS) entry which is preliminary data.</text>
</comment>
<dbReference type="RefSeq" id="WP_215822048.1">
    <property type="nucleotide sequence ID" value="NZ_JAGSOY010000103.1"/>
</dbReference>
<evidence type="ECO:0000313" key="1">
    <source>
        <dbReference type="EMBL" id="MBU2713764.1"/>
    </source>
</evidence>
<accession>A0ABS5ZI67</accession>
<evidence type="ECO:0008006" key="3">
    <source>
        <dbReference type="Google" id="ProtNLM"/>
    </source>
</evidence>
<keyword evidence="2" id="KW-1185">Reference proteome</keyword>
<proteinExistence type="predicted"/>
<name>A0ABS5ZI67_9GAMM</name>
<protein>
    <recommendedName>
        <fullName evidence="3">Sugar transporter</fullName>
    </recommendedName>
</protein>
<dbReference type="Gene3D" id="3.90.850.10">
    <property type="entry name" value="Fumarylacetoacetase-like, C-terminal domain"/>
    <property type="match status" value="1"/>
</dbReference>
<dbReference type="InterPro" id="IPR036663">
    <property type="entry name" value="Fumarylacetoacetase_C_sf"/>
</dbReference>
<dbReference type="Proteomes" id="UP000690515">
    <property type="component" value="Unassembled WGS sequence"/>
</dbReference>